<reference evidence="1" key="1">
    <citation type="submission" date="2022-06" db="EMBL/GenBank/DDBJ databases">
        <title>Sequencing the genomes of 1000 actinobacteria strains.</title>
        <authorList>
            <person name="Klenk H.-P."/>
        </authorList>
    </citation>
    <scope>NUCLEOTIDE SEQUENCE</scope>
    <source>
        <strain evidence="1">DSM 46694</strain>
    </source>
</reference>
<dbReference type="SUPFAM" id="SSF50923">
    <property type="entry name" value="Hemopexin-like domain"/>
    <property type="match status" value="1"/>
</dbReference>
<dbReference type="SUPFAM" id="SSF55486">
    <property type="entry name" value="Metalloproteases ('zincins'), catalytic domain"/>
    <property type="match status" value="1"/>
</dbReference>
<sequence>MGFLRSKTTGFSAVITTTLNTPWTMWFLRGDDAALVDTKALQWRKPLAQAFDGAFATLPEPFASCSDGLIRLNQGSTLFLAGDQCLEQDWNKKVLYQGPITSYPGVGPYIPAAFRSDLDVAVQLPALYTTRRTLLIKGDQCALIMWGQGVGYQGPLSGMEGAGWKKLPADMSGDFDHAVMCMPGGVQRTLFIKGEKAMDFDWDKGPIAVGTWGEVMAGLAALPADFQKPRLPAAGRFSGVADDVRVDLRVDLEGELPVVSGDLFTVSDGEYYNSFVLDGEEAAELPAIIEGIAEYATPTGRTMVSVEVDKLAPGGTATLTRSAPDGSNPTTFTCSYVSRFLRSIDFEVDYVAGTEPVTPYVTTDHPRPPGLAKRIMTAQAAFADAGVELRTAGVPNEVPLAGTGADLLWSAAELHAAMVSQFSLHRDVQQWKLWGFIANRYTSPSTDGVMFDYLGESYQRQGLAIFYEAAKEFGYTGKREGLFSWIHEIGHALNLLHSWEKQPPSQLGPLQGHGDLSFMNYADEYWGGPNGQEGDREAAFYDAFTWTFTARELRHIRHGFYRHVVMGGDAWATNSAHQGSLAYAAPAPSESGLRLEVSSKAAYSHGEPVTAEIKLSLDGSTPSAQASADLRPGGNCLALLVTDPAGRTGPFAPIARTCGASQRVTLDAGTPALYDSVYIGFGAGGLTFDQPGTYTLQARYHAPDGSTVTSPDHTLQISPPADENDKAAGDLLMGEQQGILLTLLGSDAPQLAAGNAALDQLIADHPGHPLAVYARMAKGTNAGRHFLTLTAGGVEVRTADTDTSIEQLGTVVEITLDPTTDAGVDNITLNETMRRLARAHARAGDLKQADIVLDLLVDAFRDKDVPAPVLATIAEQAETTRTQLHDHA</sequence>
<evidence type="ECO:0000313" key="2">
    <source>
        <dbReference type="Proteomes" id="UP001139648"/>
    </source>
</evidence>
<protein>
    <submittedName>
        <fullName evidence="1">Uncharacterized protein</fullName>
    </submittedName>
</protein>
<evidence type="ECO:0000313" key="1">
    <source>
        <dbReference type="EMBL" id="MCP2365850.1"/>
    </source>
</evidence>
<dbReference type="InterPro" id="IPR036375">
    <property type="entry name" value="Hemopexin-like_dom_sf"/>
</dbReference>
<dbReference type="Proteomes" id="UP001139648">
    <property type="component" value="Unassembled WGS sequence"/>
</dbReference>
<dbReference type="Gene3D" id="2.110.10.10">
    <property type="entry name" value="Hemopexin-like domain"/>
    <property type="match status" value="1"/>
</dbReference>
<comment type="caution">
    <text evidence="1">The sequence shown here is derived from an EMBL/GenBank/DDBJ whole genome shotgun (WGS) entry which is preliminary data.</text>
</comment>
<dbReference type="RefSeq" id="WP_253760433.1">
    <property type="nucleotide sequence ID" value="NZ_BAABKA010000019.1"/>
</dbReference>
<gene>
    <name evidence="1" type="ORF">HD597_012954</name>
</gene>
<proteinExistence type="predicted"/>
<dbReference type="AlphaFoldDB" id="A0A9X2GXM4"/>
<keyword evidence="2" id="KW-1185">Reference proteome</keyword>
<dbReference type="EMBL" id="JAMZEB010000004">
    <property type="protein sequence ID" value="MCP2365850.1"/>
    <property type="molecule type" value="Genomic_DNA"/>
</dbReference>
<organism evidence="1 2">
    <name type="scientific">Nonomuraea thailandensis</name>
    <dbReference type="NCBI Taxonomy" id="1188745"/>
    <lineage>
        <taxon>Bacteria</taxon>
        <taxon>Bacillati</taxon>
        <taxon>Actinomycetota</taxon>
        <taxon>Actinomycetes</taxon>
        <taxon>Streptosporangiales</taxon>
        <taxon>Streptosporangiaceae</taxon>
        <taxon>Nonomuraea</taxon>
    </lineage>
</organism>
<name>A0A9X2GXM4_9ACTN</name>
<accession>A0A9X2GXM4</accession>